<dbReference type="Proteomes" id="UP000831327">
    <property type="component" value="Chromosome"/>
</dbReference>
<keyword evidence="3" id="KW-1185">Reference proteome</keyword>
<feature type="transmembrane region" description="Helical" evidence="1">
    <location>
        <begin position="47"/>
        <end position="66"/>
    </location>
</feature>
<evidence type="ECO:0000313" key="2">
    <source>
        <dbReference type="EMBL" id="BDG71891.1"/>
    </source>
</evidence>
<evidence type="ECO:0000313" key="3">
    <source>
        <dbReference type="Proteomes" id="UP000831327"/>
    </source>
</evidence>
<name>A0ABN6P0A1_9PROT</name>
<gene>
    <name evidence="2" type="ORF">Rmf_18200</name>
</gene>
<dbReference type="EMBL" id="AP025637">
    <property type="protein sequence ID" value="BDG71891.1"/>
    <property type="molecule type" value="Genomic_DNA"/>
</dbReference>
<feature type="transmembrane region" description="Helical" evidence="1">
    <location>
        <begin position="20"/>
        <end position="40"/>
    </location>
</feature>
<reference evidence="2 3" key="1">
    <citation type="journal article" date="2016" name="Microbes Environ.">
        <title>Phylogenetically diverse aerobic anoxygenic phototrophic bacteria isolated from epilithic biofilms in Tama river, Japan.</title>
        <authorList>
            <person name="Hirose S."/>
            <person name="Matsuura K."/>
            <person name="Haruta S."/>
        </authorList>
    </citation>
    <scope>NUCLEOTIDE SEQUENCE [LARGE SCALE GENOMIC DNA]</scope>
    <source>
        <strain evidence="2 3">S08</strain>
    </source>
</reference>
<keyword evidence="1" id="KW-1133">Transmembrane helix</keyword>
<organism evidence="2 3">
    <name type="scientific">Roseomonas fluvialis</name>
    <dbReference type="NCBI Taxonomy" id="1750527"/>
    <lineage>
        <taxon>Bacteria</taxon>
        <taxon>Pseudomonadati</taxon>
        <taxon>Pseudomonadota</taxon>
        <taxon>Alphaproteobacteria</taxon>
        <taxon>Acetobacterales</taxon>
        <taxon>Roseomonadaceae</taxon>
        <taxon>Roseomonas</taxon>
    </lineage>
</organism>
<sequence>MPVEVPGMSLSFGDERPGGSAWVAIGVGTAVLLLVTAGLASDSASDWYGPLFVLVPLYALFVLWVLCRRRVDVCGEEREVVITRTLFGIAMRRRIRFAAFHGVVSRGLWLRARRGRFFPDTPEGDAVFIKFDLSLRRGWWGVHLDLLDDVGRAEALAWRVSQVVGVPVSRRDYVRRADGLPLWRRRAREEVR</sequence>
<proteinExistence type="predicted"/>
<evidence type="ECO:0000256" key="1">
    <source>
        <dbReference type="SAM" id="Phobius"/>
    </source>
</evidence>
<evidence type="ECO:0008006" key="4">
    <source>
        <dbReference type="Google" id="ProtNLM"/>
    </source>
</evidence>
<accession>A0ABN6P0A1</accession>
<keyword evidence="1" id="KW-0812">Transmembrane</keyword>
<protein>
    <recommendedName>
        <fullName evidence="4">DUF304 domain-containing protein</fullName>
    </recommendedName>
</protein>
<keyword evidence="1" id="KW-0472">Membrane</keyword>